<dbReference type="STRING" id="1122198.SAMN02745729_104180"/>
<evidence type="ECO:0000313" key="1">
    <source>
        <dbReference type="EMBL" id="SEA55298.1"/>
    </source>
</evidence>
<accession>A0A1H4C4L0</accession>
<organism evidence="1 2">
    <name type="scientific">Marinobacterium iners DSM 11526</name>
    <dbReference type="NCBI Taxonomy" id="1122198"/>
    <lineage>
        <taxon>Bacteria</taxon>
        <taxon>Pseudomonadati</taxon>
        <taxon>Pseudomonadota</taxon>
        <taxon>Gammaproteobacteria</taxon>
        <taxon>Oceanospirillales</taxon>
        <taxon>Oceanospirillaceae</taxon>
        <taxon>Marinobacterium</taxon>
    </lineage>
</organism>
<gene>
    <name evidence="1" type="ORF">SAMN02745729_104180</name>
</gene>
<sequence>MWLELSSTAEKHLNQAVASFVTGTLGSEFRQLQLCECSHGAG</sequence>
<dbReference type="Proteomes" id="UP000242469">
    <property type="component" value="Unassembled WGS sequence"/>
</dbReference>
<keyword evidence="2" id="KW-1185">Reference proteome</keyword>
<dbReference type="EMBL" id="FNRJ01000004">
    <property type="protein sequence ID" value="SEA55298.1"/>
    <property type="molecule type" value="Genomic_DNA"/>
</dbReference>
<name>A0A1H4C4L0_9GAMM</name>
<protein>
    <submittedName>
        <fullName evidence="1">Uncharacterized protein</fullName>
    </submittedName>
</protein>
<proteinExistence type="predicted"/>
<reference evidence="2" key="1">
    <citation type="submission" date="2016-10" db="EMBL/GenBank/DDBJ databases">
        <authorList>
            <person name="Varghese N."/>
            <person name="Submissions S."/>
        </authorList>
    </citation>
    <scope>NUCLEOTIDE SEQUENCE [LARGE SCALE GENOMIC DNA]</scope>
    <source>
        <strain evidence="2">DSM 11526</strain>
    </source>
</reference>
<evidence type="ECO:0000313" key="2">
    <source>
        <dbReference type="Proteomes" id="UP000242469"/>
    </source>
</evidence>
<dbReference type="AlphaFoldDB" id="A0A1H4C4L0"/>